<name>A0A0D9X632_9ORYZ</name>
<feature type="region of interest" description="Disordered" evidence="1">
    <location>
        <begin position="1"/>
        <end position="33"/>
    </location>
</feature>
<dbReference type="Gramene" id="LPERR08G07440.3">
    <property type="protein sequence ID" value="LPERR08G07440.3"/>
    <property type="gene ID" value="LPERR08G07440"/>
</dbReference>
<dbReference type="SMART" id="SM00256">
    <property type="entry name" value="FBOX"/>
    <property type="match status" value="2"/>
</dbReference>
<dbReference type="Pfam" id="PF24758">
    <property type="entry name" value="LRR_At5g56370"/>
    <property type="match status" value="1"/>
</dbReference>
<evidence type="ECO:0000313" key="3">
    <source>
        <dbReference type="EnsemblPlants" id="LPERR08G07440.3"/>
    </source>
</evidence>
<dbReference type="Gene3D" id="1.20.1280.50">
    <property type="match status" value="1"/>
</dbReference>
<keyword evidence="4" id="KW-1185">Reference proteome</keyword>
<dbReference type="PROSITE" id="PS50181">
    <property type="entry name" value="FBOX"/>
    <property type="match status" value="2"/>
</dbReference>
<dbReference type="Pfam" id="PF00646">
    <property type="entry name" value="F-box"/>
    <property type="match status" value="2"/>
</dbReference>
<dbReference type="PANTHER" id="PTHR31900">
    <property type="entry name" value="F-BOX/RNI SUPERFAMILY PROTEIN-RELATED"/>
    <property type="match status" value="1"/>
</dbReference>
<dbReference type="InterPro" id="IPR055411">
    <property type="entry name" value="LRR_FXL15/At3g58940/PEG3-like"/>
</dbReference>
<sequence>MASSSASSSPTPKRRRVADPPPPPPATSREEDTLMSLPTEVLNIILARIPFNLLVRTSVLSRAWRRRWESVPFLDIRFDWSSPAVPTADAMWRCAAPVAVFHACALGEPKFHSHRTDSWIRAMASKGIRDLDLNFNRRTYFLDPALFSCAALVRLHLSCCEMPPAPPGFRGFPNLVSLTLLRVALPFEIDGKLLERLIEASPLLAELELEDLEGEEDYMPPNYKVNEWAVRAPRLRVLKITAPWDVGCRIPDELRLLEEAYIEISSCFPSFLDTFRQIISVKKLWFDAVERLQFDIMSTHLYRTATTQYMQIICSKPVQSLKIRLDQITMDQSLSCVCAPYIEDLSIEAEEFSWSSGDYPYEIDQDFLNSEINGNLFSGVKYVSLNGIEKSFNQMRFMKFVLSKTATLQSFAVTFHYRESYKRYAKARRVLRALARRRSPQARLDIKLGKKPIPGVQDPRLLPEPEAAAAATREDMLMTLPPEILDNILKRVPLGELVRLSCLSRAWRRRWESVPNLRIRFDWSPPTMPPPPRALWRCAAPVASFRACVPARWFRALARRGDPRIPRHYCLLGPALFSCAATLVGLHLQNCQMPPAPQGFEGFPSLLSLTLCHVRLSRSTTAPRLAELKLHDVEAEVPESVDGWAIWAPNLRVLKMVITEIDSGCWIPEDLLMLEEAYIIIDSLLPWTEEFLRRITTVRKLWFDTRKFYENPFEGISWKFQNLREVHLTTCFGKLPSVMSILSLLGCSPCIENLTIEDPSCSLIHEPYEIDEDFLNSEISDNLFSSLKHVSLSGINYFTSEMRFVKFLLSRIESLQTFVVAFINDESNEWYVNVRTELDAFGRASRQARLEVKHRDEPTQGVDDSSCLPP</sequence>
<evidence type="ECO:0000256" key="1">
    <source>
        <dbReference type="SAM" id="MobiDB-lite"/>
    </source>
</evidence>
<dbReference type="InterPro" id="IPR050232">
    <property type="entry name" value="FBL13/AtMIF1-like"/>
</dbReference>
<proteinExistence type="predicted"/>
<evidence type="ECO:0000259" key="2">
    <source>
        <dbReference type="PROSITE" id="PS50181"/>
    </source>
</evidence>
<dbReference type="eggNOG" id="ENOG502R3YX">
    <property type="taxonomic scope" value="Eukaryota"/>
</dbReference>
<dbReference type="InterPro" id="IPR036047">
    <property type="entry name" value="F-box-like_dom_sf"/>
</dbReference>
<dbReference type="EnsemblPlants" id="LPERR08G07440.3">
    <property type="protein sequence ID" value="LPERR08G07440.3"/>
    <property type="gene ID" value="LPERR08G07440"/>
</dbReference>
<accession>A0A0D9X632</accession>
<dbReference type="PANTHER" id="PTHR31900:SF27">
    <property type="entry name" value="FBD DOMAIN-CONTAINING PROTEIN"/>
    <property type="match status" value="1"/>
</dbReference>
<dbReference type="AlphaFoldDB" id="A0A0D9X632"/>
<feature type="domain" description="F-box" evidence="2">
    <location>
        <begin position="474"/>
        <end position="508"/>
    </location>
</feature>
<reference evidence="3" key="3">
    <citation type="submission" date="2015-04" db="UniProtKB">
        <authorList>
            <consortium name="EnsemblPlants"/>
        </authorList>
    </citation>
    <scope>IDENTIFICATION</scope>
</reference>
<dbReference type="Proteomes" id="UP000032180">
    <property type="component" value="Chromosome 8"/>
</dbReference>
<dbReference type="InterPro" id="IPR032675">
    <property type="entry name" value="LRR_dom_sf"/>
</dbReference>
<feature type="domain" description="F-box" evidence="2">
    <location>
        <begin position="31"/>
        <end position="65"/>
    </location>
</feature>
<protein>
    <recommendedName>
        <fullName evidence="2">F-box domain-containing protein</fullName>
    </recommendedName>
</protein>
<reference evidence="4" key="2">
    <citation type="submission" date="2013-12" db="EMBL/GenBank/DDBJ databases">
        <authorList>
            <person name="Yu Y."/>
            <person name="Lee S."/>
            <person name="de Baynast K."/>
            <person name="Wissotski M."/>
            <person name="Liu L."/>
            <person name="Talag J."/>
            <person name="Goicoechea J."/>
            <person name="Angelova A."/>
            <person name="Jetty R."/>
            <person name="Kudrna D."/>
            <person name="Golser W."/>
            <person name="Rivera L."/>
            <person name="Zhang J."/>
            <person name="Wing R."/>
        </authorList>
    </citation>
    <scope>NUCLEOTIDE SEQUENCE</scope>
</reference>
<organism evidence="3 4">
    <name type="scientific">Leersia perrieri</name>
    <dbReference type="NCBI Taxonomy" id="77586"/>
    <lineage>
        <taxon>Eukaryota</taxon>
        <taxon>Viridiplantae</taxon>
        <taxon>Streptophyta</taxon>
        <taxon>Embryophyta</taxon>
        <taxon>Tracheophyta</taxon>
        <taxon>Spermatophyta</taxon>
        <taxon>Magnoliopsida</taxon>
        <taxon>Liliopsida</taxon>
        <taxon>Poales</taxon>
        <taxon>Poaceae</taxon>
        <taxon>BOP clade</taxon>
        <taxon>Oryzoideae</taxon>
        <taxon>Oryzeae</taxon>
        <taxon>Oryzinae</taxon>
        <taxon>Leersia</taxon>
    </lineage>
</organism>
<reference evidence="3 4" key="1">
    <citation type="submission" date="2012-08" db="EMBL/GenBank/DDBJ databases">
        <title>Oryza genome evolution.</title>
        <authorList>
            <person name="Wing R.A."/>
        </authorList>
    </citation>
    <scope>NUCLEOTIDE SEQUENCE</scope>
</reference>
<evidence type="ECO:0000313" key="4">
    <source>
        <dbReference type="Proteomes" id="UP000032180"/>
    </source>
</evidence>
<dbReference type="InterPro" id="IPR001810">
    <property type="entry name" value="F-box_dom"/>
</dbReference>
<dbReference type="STRING" id="77586.A0A0D9X632"/>
<dbReference type="SUPFAM" id="SSF81383">
    <property type="entry name" value="F-box domain"/>
    <property type="match status" value="2"/>
</dbReference>
<dbReference type="SUPFAM" id="SSF52047">
    <property type="entry name" value="RNI-like"/>
    <property type="match status" value="1"/>
</dbReference>
<dbReference type="Gene3D" id="3.80.10.10">
    <property type="entry name" value="Ribonuclease Inhibitor"/>
    <property type="match status" value="1"/>
</dbReference>